<keyword evidence="4" id="KW-1185">Reference proteome</keyword>
<evidence type="ECO:0000313" key="4">
    <source>
        <dbReference type="Proteomes" id="UP001500058"/>
    </source>
</evidence>
<evidence type="ECO:0000313" key="3">
    <source>
        <dbReference type="EMBL" id="GAA2415980.1"/>
    </source>
</evidence>
<dbReference type="Pfam" id="PF02371">
    <property type="entry name" value="Transposase_20"/>
    <property type="match status" value="1"/>
</dbReference>
<protein>
    <recommendedName>
        <fullName evidence="5">IS110 family transposase</fullName>
    </recommendedName>
</protein>
<reference evidence="3 4" key="1">
    <citation type="journal article" date="2019" name="Int. J. Syst. Evol. Microbiol.">
        <title>The Global Catalogue of Microorganisms (GCM) 10K type strain sequencing project: providing services to taxonomists for standard genome sequencing and annotation.</title>
        <authorList>
            <consortium name="The Broad Institute Genomics Platform"/>
            <consortium name="The Broad Institute Genome Sequencing Center for Infectious Disease"/>
            <person name="Wu L."/>
            <person name="Ma J."/>
        </authorList>
    </citation>
    <scope>NUCLEOTIDE SEQUENCE [LARGE SCALE GENOMIC DNA]</scope>
    <source>
        <strain evidence="3 4">JCM 6921</strain>
    </source>
</reference>
<feature type="domain" description="Transposase IS116/IS110/IS902 C-terminal" evidence="2">
    <location>
        <begin position="224"/>
        <end position="305"/>
    </location>
</feature>
<feature type="domain" description="Transposase IS110-like N-terminal" evidence="1">
    <location>
        <begin position="4"/>
        <end position="154"/>
    </location>
</feature>
<gene>
    <name evidence="3" type="ORF">GCM10010420_52660</name>
</gene>
<comment type="caution">
    <text evidence="3">The sequence shown here is derived from an EMBL/GenBank/DDBJ whole genome shotgun (WGS) entry which is preliminary data.</text>
</comment>
<dbReference type="Proteomes" id="UP001500058">
    <property type="component" value="Unassembled WGS sequence"/>
</dbReference>
<sequence length="352" mass="38660">MVTVGIDPHKHVHVAVAVDADGRRVSRPLTVKNDAALIGVLLKWIRAIAGGAPVTWAIEDGRGFARGLADGLLLAGHDVVWVPTRLMAAHRKLHAATGSKSDPADATAVAHAAIATPGLDRHRIDERVRELRVLVDLRADLVRRRTMVINQVKAYTHLWLGHTPGDLTRTPGLTSLTTLLDTSQASPHVHRVLAEMLGETADLNRRVRDLETTIRKLVSPLAPALLEITGISHVSAAVLLAEIGDITRFASSAKLARYTGCAPIPVYSSDKERHRLHRGGNRRLNSLLYTTAIVQQRFHPGARELLARHTPTKGVRGARRILKRHLIDVIHRAMVQDRASWQHHIAQHELVA</sequence>
<accession>A0ABN3IYM9</accession>
<evidence type="ECO:0000259" key="1">
    <source>
        <dbReference type="Pfam" id="PF01548"/>
    </source>
</evidence>
<evidence type="ECO:0008006" key="5">
    <source>
        <dbReference type="Google" id="ProtNLM"/>
    </source>
</evidence>
<evidence type="ECO:0000259" key="2">
    <source>
        <dbReference type="Pfam" id="PF02371"/>
    </source>
</evidence>
<dbReference type="PANTHER" id="PTHR33055:SF16">
    <property type="entry name" value="TRANSPOSASE FOR INSERTION SEQUENCE ELEMENT IS1547"/>
    <property type="match status" value="1"/>
</dbReference>
<name>A0ABN3IYM9_9ACTN</name>
<dbReference type="PANTHER" id="PTHR33055">
    <property type="entry name" value="TRANSPOSASE FOR INSERTION SEQUENCE ELEMENT IS1111A"/>
    <property type="match status" value="1"/>
</dbReference>
<dbReference type="InterPro" id="IPR003346">
    <property type="entry name" value="Transposase_20"/>
</dbReference>
<dbReference type="InterPro" id="IPR002525">
    <property type="entry name" value="Transp_IS110-like_N"/>
</dbReference>
<proteinExistence type="predicted"/>
<dbReference type="Pfam" id="PF01548">
    <property type="entry name" value="DEDD_Tnp_IS110"/>
    <property type="match status" value="1"/>
</dbReference>
<dbReference type="InterPro" id="IPR047650">
    <property type="entry name" value="Transpos_IS110"/>
</dbReference>
<organism evidence="3 4">
    <name type="scientific">Streptomyces glaucosporus</name>
    <dbReference type="NCBI Taxonomy" id="284044"/>
    <lineage>
        <taxon>Bacteria</taxon>
        <taxon>Bacillati</taxon>
        <taxon>Actinomycetota</taxon>
        <taxon>Actinomycetes</taxon>
        <taxon>Kitasatosporales</taxon>
        <taxon>Streptomycetaceae</taxon>
        <taxon>Streptomyces</taxon>
    </lineage>
</organism>
<dbReference type="EMBL" id="BAAATJ010000035">
    <property type="protein sequence ID" value="GAA2415980.1"/>
    <property type="molecule type" value="Genomic_DNA"/>
</dbReference>
<dbReference type="NCBIfam" id="NF033542">
    <property type="entry name" value="transpos_IS110"/>
    <property type="match status" value="1"/>
</dbReference>